<dbReference type="EMBL" id="CASHTH010001797">
    <property type="protein sequence ID" value="CAI8020049.1"/>
    <property type="molecule type" value="Genomic_DNA"/>
</dbReference>
<keyword evidence="3" id="KW-0732">Signal</keyword>
<sequence length="2941" mass="315293">MLERITFNLCDSTLVLSYSTVIDISRFPVTAITLEDGGTESFTLADEGSHISPESGSSTVTIDISGDLNPHREAMLYGDTTSVSIEADSAYDFSLPPRAASAESNTPVDVIVPDDTDCGPVLVSYTLDLNDSVLYLMYRETVDVSTFNPTFLTLQDARSDAIENVSITSNSFECLNFSTIVLTLNDRDVDELNIRPEVGTGVGDTYLSIVANAVQDILGNSAPAIDTENAQQVSVFVKDTINPIIERFEINLDAKTVSVQLNEVADRLSVNMTHLTVQDTPLNPSHTFTFTGHNNPTQMSRTTTIELIQDDVNQLNTLDICTTMEDCYVFVSEGFITDAAGNEVVPTELQATNFTSDMTNPAFSQFRMMDVDSGIMSLQFTETIDADSLQVSSLRLQSTADGSGADFTMYTLTGGEILSGSSSEIELRFSQDDLNAIKLDDFLCTRRTDCYIRYAPGFASDAFGNPLPALANQMTNSQHYPLIYVPDRTGPTITSFNLDLESSLLELSFDEWFSVSNFDPLALSLQDSSTASTSYTLTGGTVISSNDTGLTLQLTSDDTLAIKADPILAVSPSSTYIVNSPSLTTDVSSNGAFERENGVNALRVNKFDEDITDPTFVSFELFNHETSQISLKFSEPIDVTTVNYSAITLQSEETGGITLQLDGGQAELATTDLTILIITLSFDDQFILRQMNTLAVSRDSAFVAFGPTAFTDTAGNPVSEVPTTSAMMAGRVTLDFFPPQLAGFELNMEDSLLTLTYDDIIRPMEYSASGVNFQNTANFPTLSYTLTGGVSLSNDTLGFILPATITVSDLLQLKHIIGLATGIEDTYISATSDVTQRADGTAVFPTADVQATSFIRDQTAPNVTAFSLNLTTEILTLLANEPLDPSSFDGTGVTLQNSPNATGIGISSVTLSGGTAMQTDESIYLIDIQITTYDLNRMKQMVELATSTNNVFISLDSTAIADFGANGVNPISGMEALDTDVFGTDLIAPRISQFTLDLNAGEIVMSFTEVVRVDIFDSSSITLQTAATVYNKSDTFTFVSLSPLTGYSLNNLSSIILFGLEQSDLSELKLHDQLAKSGTTFATFESSITVDSNNHALVGASNGSAVEVSIVEDTSGPVVGSYTIDLDTGVLFYTFDEPVDESSVDVMALSIPLPSNNSSIYVLPEDATVSQQEDNDVIVTLSAAELTNLLEFVNGETLDTVYSTPDFVSDIFGNAAREVTSDEIVHASAFFPDETGPYLNAFNLDMNTGVLELNFSEAIRFNSFDPSGIIFQNDPVATSSYALTTNSTFTLTRPRSIEVQIGRRDLSGIKAAAGLATATDNVYISTTGNLVSDLFSNGAQETPEGEALQVSTFVPDGVAPEFVSFTFGALDGRVSLSLTFTEVIDYTSVDALLIEISDRMDEMYMLQTSFPLSINSEVITIPLSDGDNSDLEFILNNFVSLGRYRNSTYITLPEGVIKDAQGIALEPVSDPIQSSNEPGDLVPPELNSFNLNLNTGVMTLTFSETIQESWFDLSTITIQPMENGGTGYSLTNGSVIPISNTQFMVNLSSTDVNNLQALTDIGTDESNTYISLERGLASDSGGLHVLPIPSTAALQVVNFTGELNPPSLLGFELSLSGSEPMILTFSETVLVSTLLIDRVFLLSEPSSSAVEFAFTEWTVLSTDGPVIEIELSVADKGSLQQLPDLATSIENTYIRVTEGAVKDSDGRAVIGLSRDEAIQASKFTPDILPPSLIQFTIDMDSGLLVLTADEPVDGATFVSTAYTLQNSETAPSVFFSLTEDSELIRITDFTIITVAIGDDDLNMIKALDICTTNTTCFLTYADGAIADTFGETAENITTGLSPSEFTADTTKPRLLRFDVFSRATGIVNLTFTETIRSSSFDPSQVTLQSFTSGPSVTTSTLSGGKVTDSPPTVTLTLTDEDMAGIRLNPFVCISRGNCYITLTASTLTDIAGNALTAESSGLLADRFVFDDIPPVLNNFTLDVNSGELTLTFSEPVSAEVFDAEGITLQDSRSSPNSSYQLTSSSLTSSDNGVEILVSLSNYDLNHIKESQLALNDKIFIALTEDVTRDLALVPNQLMPTEVDNALQVQGFAGDNDPPELQQFILDLTEDTIQLVLDEPINTTAIAYSEIFLGLSPTTPIISLDGANLTSTMISSTVSVTFSLAPETIISLKSNSNFGTDSTNTYLILNPGAVMDFAGNVASQVETLDANVVYPDTTNPLLIRFVLNLESDALELTFNDVVDPRDFDPTGITLQGSQFRADSGAYYTLTSASTALTTASGFLLNVSLSTDAQVIRENQGLGTSIDDTYITMLASTIDSPSGMDNAALTDGKALQASNVIFDRQPPMLQSFDLDLDEGLLIMSFNDFIDEDSVQLTHIVIQDQELATPGITYRLTDSSTVSVALDKLTVYLSDTDLNGIKSTEGLATSSSNTYLRANSTALTDISGIELVAVLDGAAEKVSSFTADTTRPSVESFVLDLDSGIISLTFDEFVDLSSLDTTQIFLQSRADSNAGLTNSVTLSGSQPIEDTNTDELQLRLPISTLTDEFSDTFGSLRTNTFLTLTLFAASDLGGLPVQQISSSNGLMASDVTPDLNPPTLVAFDLDLGESLLTLSWSKPVLDSTLDFSRLQVQNMAASSPTRTRAVSSNSVTGGEDGSVIEIMLTYDDSTFLKETSNIADSRATTFISVGASAVKGALGNRESTEILPDNALQVKTFTADRQPPGVVAFNLDLNANSLIITFDERLADVTPTAIQFQDSESSVNYTFTDSSHVFSNNLVTLSLGPADQDGIKSNPGFLTNSVIALLSGSATDISGNEVTTTEVYEVIGEITQDMIRPVLDGFDLDLSREILSLSFSEVVDTSSIQLSELTIQNMRSVNPSSPYVLTNSSSVRSTLGRVVEVHLIGSDAINIKANSALATATDNTYIVVDSNFIADFAGNPVVCH</sequence>
<evidence type="ECO:0000313" key="4">
    <source>
        <dbReference type="EMBL" id="CAI8020049.1"/>
    </source>
</evidence>
<dbReference type="InterPro" id="IPR052136">
    <property type="entry name" value="Adipolin/Erythroferrone-rel"/>
</dbReference>
<reference evidence="4" key="1">
    <citation type="submission" date="2023-03" db="EMBL/GenBank/DDBJ databases">
        <authorList>
            <person name="Steffen K."/>
            <person name="Cardenas P."/>
        </authorList>
    </citation>
    <scope>NUCLEOTIDE SEQUENCE</scope>
</reference>
<proteinExistence type="predicted"/>
<dbReference type="GO" id="GO:0005179">
    <property type="term" value="F:hormone activity"/>
    <property type="evidence" value="ECO:0007669"/>
    <property type="project" value="TreeGrafter"/>
</dbReference>
<protein>
    <submittedName>
        <fullName evidence="4">Uncharacterized protein</fullName>
    </submittedName>
</protein>
<comment type="caution">
    <text evidence="4">The sequence shown here is derived from an EMBL/GenBank/DDBJ whole genome shotgun (WGS) entry which is preliminary data.</text>
</comment>
<evidence type="ECO:0000313" key="5">
    <source>
        <dbReference type="Proteomes" id="UP001174909"/>
    </source>
</evidence>
<name>A0AA35WGV5_GEOBA</name>
<evidence type="ECO:0000256" key="2">
    <source>
        <dbReference type="ARBA" id="ARBA00022525"/>
    </source>
</evidence>
<evidence type="ECO:0000256" key="3">
    <source>
        <dbReference type="ARBA" id="ARBA00022729"/>
    </source>
</evidence>
<organism evidence="4 5">
    <name type="scientific">Geodia barretti</name>
    <name type="common">Barrett's horny sponge</name>
    <dbReference type="NCBI Taxonomy" id="519541"/>
    <lineage>
        <taxon>Eukaryota</taxon>
        <taxon>Metazoa</taxon>
        <taxon>Porifera</taxon>
        <taxon>Demospongiae</taxon>
        <taxon>Heteroscleromorpha</taxon>
        <taxon>Tetractinellida</taxon>
        <taxon>Astrophorina</taxon>
        <taxon>Geodiidae</taxon>
        <taxon>Geodia</taxon>
    </lineage>
</organism>
<gene>
    <name evidence="4" type="ORF">GBAR_LOCUS12009</name>
</gene>
<dbReference type="GO" id="GO:0005615">
    <property type="term" value="C:extracellular space"/>
    <property type="evidence" value="ECO:0007669"/>
    <property type="project" value="TreeGrafter"/>
</dbReference>
<evidence type="ECO:0000256" key="1">
    <source>
        <dbReference type="ARBA" id="ARBA00004613"/>
    </source>
</evidence>
<dbReference type="PANTHER" id="PTHR24019:SF5">
    <property type="entry name" value="ADIPOLIN"/>
    <property type="match status" value="1"/>
</dbReference>
<dbReference type="PANTHER" id="PTHR24019">
    <property type="entry name" value="ADIPOLIN"/>
    <property type="match status" value="1"/>
</dbReference>
<comment type="subcellular location">
    <subcellularLocation>
        <location evidence="1">Secreted</location>
    </subcellularLocation>
</comment>
<dbReference type="Proteomes" id="UP001174909">
    <property type="component" value="Unassembled WGS sequence"/>
</dbReference>
<accession>A0AA35WGV5</accession>
<keyword evidence="2" id="KW-0964">Secreted</keyword>
<keyword evidence="5" id="KW-1185">Reference proteome</keyword>